<evidence type="ECO:0000313" key="1">
    <source>
        <dbReference type="EMBL" id="EPG58319.1"/>
    </source>
</evidence>
<protein>
    <submittedName>
        <fullName evidence="1">Uncharacterized protein</fullName>
    </submittedName>
</protein>
<sequence>MGKLLVPSVGFLVLRLMLASNSRFSNPEGRHFVLTSKTLL</sequence>
<name>A0AAV3JFT9_LEPBO</name>
<dbReference type="EMBL" id="AHNP02000007">
    <property type="protein sequence ID" value="EPG58319.1"/>
    <property type="molecule type" value="Genomic_DNA"/>
</dbReference>
<accession>A0AAV3JFT9</accession>
<reference evidence="1 2" key="1">
    <citation type="submission" date="2013-04" db="EMBL/GenBank/DDBJ databases">
        <authorList>
            <person name="Harkins D.M."/>
            <person name="Durkin A.S."/>
            <person name="Brinkac L.M."/>
            <person name="Haft D.H."/>
            <person name="Selengut J.D."/>
            <person name="Sanka R."/>
            <person name="DePew J."/>
            <person name="Purushe J."/>
            <person name="Chanthongthip A."/>
            <person name="Lattana O."/>
            <person name="Phetsouvanh R."/>
            <person name="Newton P.N."/>
            <person name="Vinetz J.M."/>
            <person name="Sutton G.G."/>
            <person name="Nierman W.C."/>
            <person name="Fouts D.E."/>
        </authorList>
    </citation>
    <scope>NUCLEOTIDE SEQUENCE [LARGE SCALE GENOMIC DNA]</scope>
    <source>
        <strain evidence="1 2">UI 09931</strain>
    </source>
</reference>
<gene>
    <name evidence="1" type="ORF">LEP1GSC103_2221</name>
</gene>
<comment type="caution">
    <text evidence="1">The sequence shown here is derived from an EMBL/GenBank/DDBJ whole genome shotgun (WGS) entry which is preliminary data.</text>
</comment>
<dbReference type="Proteomes" id="UP000014570">
    <property type="component" value="Unassembled WGS sequence"/>
</dbReference>
<proteinExistence type="predicted"/>
<organism evidence="1 2">
    <name type="scientific">Leptospira borgpetersenii serovar Javanica str. UI 09931</name>
    <dbReference type="NCBI Taxonomy" id="1049767"/>
    <lineage>
        <taxon>Bacteria</taxon>
        <taxon>Pseudomonadati</taxon>
        <taxon>Spirochaetota</taxon>
        <taxon>Spirochaetia</taxon>
        <taxon>Leptospirales</taxon>
        <taxon>Leptospiraceae</taxon>
        <taxon>Leptospira</taxon>
    </lineage>
</organism>
<dbReference type="AlphaFoldDB" id="A0AAV3JFT9"/>
<evidence type="ECO:0000313" key="2">
    <source>
        <dbReference type="Proteomes" id="UP000014570"/>
    </source>
</evidence>